<gene>
    <name evidence="2" type="ORF">GCM10022226_37680</name>
</gene>
<keyword evidence="3" id="KW-1185">Reference proteome</keyword>
<feature type="compositionally biased region" description="Basic and acidic residues" evidence="1">
    <location>
        <begin position="115"/>
        <end position="125"/>
    </location>
</feature>
<accession>A0ABP7IA97</accession>
<name>A0ABP7IA97_9ACTN</name>
<dbReference type="RefSeq" id="WP_344941271.1">
    <property type="nucleotide sequence ID" value="NZ_BAAAZR010000008.1"/>
</dbReference>
<evidence type="ECO:0000256" key="1">
    <source>
        <dbReference type="SAM" id="MobiDB-lite"/>
    </source>
</evidence>
<proteinExistence type="predicted"/>
<sequence length="157" mass="17601">MTGVRMFGMPEDRAESHRRALGYLRKELESYDLRCRPVERLHLPMRGWYYEPILLPPEMDVYGGGRLIATVTVVDVPGGGGAWFLVKEPGGLPVEAHSVDDFDSAARDIAARRERTELEHADHPLPSEPGFVRLEDADSNRPAPERREHASSDDPGQ</sequence>
<feature type="compositionally biased region" description="Basic and acidic residues" evidence="1">
    <location>
        <begin position="133"/>
        <end position="157"/>
    </location>
</feature>
<dbReference type="Proteomes" id="UP001500888">
    <property type="component" value="Unassembled WGS sequence"/>
</dbReference>
<evidence type="ECO:0000313" key="3">
    <source>
        <dbReference type="Proteomes" id="UP001500888"/>
    </source>
</evidence>
<protein>
    <submittedName>
        <fullName evidence="2">Uncharacterized protein</fullName>
    </submittedName>
</protein>
<comment type="caution">
    <text evidence="2">The sequence shown here is derived from an EMBL/GenBank/DDBJ whole genome shotgun (WGS) entry which is preliminary data.</text>
</comment>
<evidence type="ECO:0000313" key="2">
    <source>
        <dbReference type="EMBL" id="GAA3813416.1"/>
    </source>
</evidence>
<feature type="region of interest" description="Disordered" evidence="1">
    <location>
        <begin position="115"/>
        <end position="157"/>
    </location>
</feature>
<reference evidence="3" key="1">
    <citation type="journal article" date="2019" name="Int. J. Syst. Evol. Microbiol.">
        <title>The Global Catalogue of Microorganisms (GCM) 10K type strain sequencing project: providing services to taxonomists for standard genome sequencing and annotation.</title>
        <authorList>
            <consortium name="The Broad Institute Genomics Platform"/>
            <consortium name="The Broad Institute Genome Sequencing Center for Infectious Disease"/>
            <person name="Wu L."/>
            <person name="Ma J."/>
        </authorList>
    </citation>
    <scope>NUCLEOTIDE SEQUENCE [LARGE SCALE GENOMIC DNA]</scope>
    <source>
        <strain evidence="3">JCM 16908</strain>
    </source>
</reference>
<dbReference type="EMBL" id="BAAAZR010000008">
    <property type="protein sequence ID" value="GAA3813416.1"/>
    <property type="molecule type" value="Genomic_DNA"/>
</dbReference>
<organism evidence="2 3">
    <name type="scientific">Sphaerisporangium flaviroseum</name>
    <dbReference type="NCBI Taxonomy" id="509199"/>
    <lineage>
        <taxon>Bacteria</taxon>
        <taxon>Bacillati</taxon>
        <taxon>Actinomycetota</taxon>
        <taxon>Actinomycetes</taxon>
        <taxon>Streptosporangiales</taxon>
        <taxon>Streptosporangiaceae</taxon>
        <taxon>Sphaerisporangium</taxon>
    </lineage>
</organism>